<evidence type="ECO:0000256" key="3">
    <source>
        <dbReference type="ARBA" id="ARBA00004806"/>
    </source>
</evidence>
<dbReference type="Proteomes" id="UP000290365">
    <property type="component" value="Chromosome"/>
</dbReference>
<dbReference type="SUPFAM" id="SSF52540">
    <property type="entry name" value="P-loop containing nucleoside triphosphate hydrolases"/>
    <property type="match status" value="1"/>
</dbReference>
<evidence type="ECO:0000259" key="10">
    <source>
        <dbReference type="Pfam" id="PF01583"/>
    </source>
</evidence>
<evidence type="ECO:0000256" key="4">
    <source>
        <dbReference type="ARBA" id="ARBA00012121"/>
    </source>
</evidence>
<dbReference type="PANTHER" id="PTHR42700:SF1">
    <property type="entry name" value="SULFATE ADENYLYLTRANSFERASE"/>
    <property type="match status" value="1"/>
</dbReference>
<keyword evidence="5 8" id="KW-0808">Transferase</keyword>
<sequence>MANTGFTIWFTGLSGSGKSTLSDAIQERLAARGRNVEILDGDVVRTHLSKGLGFSREDRDTNIKRIAFVCSLLTRNGVACISAAIAPYREAREWARKEIGNFVEVYVKCPLEVCRQRDVKGLYKLVDEGKIKNFTGVDDPYEEPEHPELIVETNKESVEESVNRIIAKLEELGYLEPEEMNEDESKVVTDRLAALGYL</sequence>
<comment type="caution">
    <text evidence="8">Lacks conserved residue(s) required for the propagation of feature annotation.</text>
</comment>
<dbReference type="Pfam" id="PF01583">
    <property type="entry name" value="APS_kinase"/>
    <property type="match status" value="1"/>
</dbReference>
<dbReference type="InterPro" id="IPR050512">
    <property type="entry name" value="Sulf_AdTrans/APS_kinase"/>
</dbReference>
<comment type="catalytic activity">
    <reaction evidence="1 8 9">
        <text>adenosine 5'-phosphosulfate + ATP = 3'-phosphoadenylyl sulfate + ADP + H(+)</text>
        <dbReference type="Rhea" id="RHEA:24152"/>
        <dbReference type="ChEBI" id="CHEBI:15378"/>
        <dbReference type="ChEBI" id="CHEBI:30616"/>
        <dbReference type="ChEBI" id="CHEBI:58243"/>
        <dbReference type="ChEBI" id="CHEBI:58339"/>
        <dbReference type="ChEBI" id="CHEBI:456216"/>
        <dbReference type="EC" id="2.7.1.25"/>
    </reaction>
</comment>
<keyword evidence="7 8" id="KW-0067">ATP-binding</keyword>
<keyword evidence="6 8" id="KW-0547">Nucleotide-binding</keyword>
<evidence type="ECO:0000313" key="12">
    <source>
        <dbReference type="Proteomes" id="UP000290365"/>
    </source>
</evidence>
<keyword evidence="8 9" id="KW-0418">Kinase</keyword>
<gene>
    <name evidence="8 11" type="primary">cysC</name>
    <name evidence="11" type="ORF">EPA93_37980</name>
</gene>
<comment type="pathway">
    <text evidence="3 8 9">Sulfur metabolism; hydrogen sulfide biosynthesis; sulfite from sulfate: step 2/3.</text>
</comment>
<dbReference type="HAMAP" id="MF_00065">
    <property type="entry name" value="Adenylyl_sulf_kinase"/>
    <property type="match status" value="1"/>
</dbReference>
<evidence type="ECO:0000256" key="6">
    <source>
        <dbReference type="ARBA" id="ARBA00022741"/>
    </source>
</evidence>
<dbReference type="NCBIfam" id="NF003013">
    <property type="entry name" value="PRK03846.1"/>
    <property type="match status" value="1"/>
</dbReference>
<dbReference type="RefSeq" id="WP_129892514.1">
    <property type="nucleotide sequence ID" value="NZ_CP035758.1"/>
</dbReference>
<dbReference type="InterPro" id="IPR059117">
    <property type="entry name" value="APS_kinase_dom"/>
</dbReference>
<evidence type="ECO:0000256" key="5">
    <source>
        <dbReference type="ARBA" id="ARBA00022679"/>
    </source>
</evidence>
<dbReference type="CDD" id="cd02027">
    <property type="entry name" value="APSK"/>
    <property type="match status" value="1"/>
</dbReference>
<keyword evidence="12" id="KW-1185">Reference proteome</keyword>
<organism evidence="11 12">
    <name type="scientific">Ktedonosporobacter rubrisoli</name>
    <dbReference type="NCBI Taxonomy" id="2509675"/>
    <lineage>
        <taxon>Bacteria</taxon>
        <taxon>Bacillati</taxon>
        <taxon>Chloroflexota</taxon>
        <taxon>Ktedonobacteria</taxon>
        <taxon>Ktedonobacterales</taxon>
        <taxon>Ktedonosporobacteraceae</taxon>
        <taxon>Ktedonosporobacter</taxon>
    </lineage>
</organism>
<proteinExistence type="inferred from homology"/>
<dbReference type="AlphaFoldDB" id="A0A4P6K0V9"/>
<dbReference type="GO" id="GO:0070814">
    <property type="term" value="P:hydrogen sulfide biosynthetic process"/>
    <property type="evidence" value="ECO:0007669"/>
    <property type="project" value="UniProtKB-UniRule"/>
</dbReference>
<dbReference type="OrthoDB" id="9804504at2"/>
<evidence type="ECO:0000256" key="7">
    <source>
        <dbReference type="ARBA" id="ARBA00022840"/>
    </source>
</evidence>
<dbReference type="GO" id="GO:0019379">
    <property type="term" value="P:sulfate assimilation, phosphoadenylyl sulfate reduction by phosphoadenylyl-sulfate reductase (thioredoxin)"/>
    <property type="evidence" value="ECO:0007669"/>
    <property type="project" value="TreeGrafter"/>
</dbReference>
<protein>
    <recommendedName>
        <fullName evidence="4 8">Adenylyl-sulfate kinase</fullName>
        <ecNumber evidence="4 8">2.7.1.25</ecNumber>
    </recommendedName>
    <alternativeName>
        <fullName evidence="8">APS kinase</fullName>
    </alternativeName>
    <alternativeName>
        <fullName evidence="8">ATP adenosine-5'-phosphosulfate 3'-phosphotransferase</fullName>
    </alternativeName>
    <alternativeName>
        <fullName evidence="8">Adenosine-5'-phosphosulfate kinase</fullName>
    </alternativeName>
</protein>
<evidence type="ECO:0000256" key="1">
    <source>
        <dbReference type="ARBA" id="ARBA00001823"/>
    </source>
</evidence>
<dbReference type="Gene3D" id="3.40.50.300">
    <property type="entry name" value="P-loop containing nucleotide triphosphate hydrolases"/>
    <property type="match status" value="1"/>
</dbReference>
<dbReference type="GO" id="GO:0005737">
    <property type="term" value="C:cytoplasm"/>
    <property type="evidence" value="ECO:0007669"/>
    <property type="project" value="TreeGrafter"/>
</dbReference>
<accession>A0A4P6K0V9</accession>
<name>A0A4P6K0V9_KTERU</name>
<evidence type="ECO:0000313" key="11">
    <source>
        <dbReference type="EMBL" id="QBD81453.1"/>
    </source>
</evidence>
<dbReference type="EMBL" id="CP035758">
    <property type="protein sequence ID" value="QBD81453.1"/>
    <property type="molecule type" value="Genomic_DNA"/>
</dbReference>
<feature type="domain" description="APS kinase" evidence="10">
    <location>
        <begin position="5"/>
        <end position="151"/>
    </location>
</feature>
<comment type="similarity">
    <text evidence="8 9">Belongs to the APS kinase family.</text>
</comment>
<dbReference type="GO" id="GO:0004781">
    <property type="term" value="F:sulfate adenylyltransferase (ATP) activity"/>
    <property type="evidence" value="ECO:0007669"/>
    <property type="project" value="TreeGrafter"/>
</dbReference>
<keyword evidence="8" id="KW-0597">Phosphoprotein</keyword>
<dbReference type="UniPathway" id="UPA00140">
    <property type="reaction ID" value="UER00205"/>
</dbReference>
<evidence type="ECO:0000256" key="8">
    <source>
        <dbReference type="HAMAP-Rule" id="MF_00065"/>
    </source>
</evidence>
<reference evidence="11 12" key="1">
    <citation type="submission" date="2019-01" db="EMBL/GenBank/DDBJ databases">
        <title>Ktedonosporobacter rubrisoli SCAWS-G2.</title>
        <authorList>
            <person name="Huang Y."/>
            <person name="Yan B."/>
        </authorList>
    </citation>
    <scope>NUCLEOTIDE SEQUENCE [LARGE SCALE GENOMIC DNA]</scope>
    <source>
        <strain evidence="11 12">SCAWS-G2</strain>
    </source>
</reference>
<dbReference type="GO" id="GO:0004020">
    <property type="term" value="F:adenylylsulfate kinase activity"/>
    <property type="evidence" value="ECO:0007669"/>
    <property type="project" value="UniProtKB-UniRule"/>
</dbReference>
<dbReference type="GO" id="GO:0005524">
    <property type="term" value="F:ATP binding"/>
    <property type="evidence" value="ECO:0007669"/>
    <property type="project" value="UniProtKB-UniRule"/>
</dbReference>
<dbReference type="EC" id="2.7.1.25" evidence="4 8"/>
<dbReference type="KEGG" id="kbs:EPA93_37980"/>
<dbReference type="GO" id="GO:0010134">
    <property type="term" value="P:sulfate assimilation via adenylyl sulfate reduction"/>
    <property type="evidence" value="ECO:0007669"/>
    <property type="project" value="TreeGrafter"/>
</dbReference>
<dbReference type="NCBIfam" id="NF004041">
    <property type="entry name" value="PRK05541.1"/>
    <property type="match status" value="1"/>
</dbReference>
<dbReference type="PANTHER" id="PTHR42700">
    <property type="entry name" value="SULFATE ADENYLYLTRANSFERASE"/>
    <property type="match status" value="1"/>
</dbReference>
<dbReference type="NCBIfam" id="NF002059">
    <property type="entry name" value="PRK00889.1"/>
    <property type="match status" value="1"/>
</dbReference>
<dbReference type="InterPro" id="IPR027417">
    <property type="entry name" value="P-loop_NTPase"/>
</dbReference>
<dbReference type="InterPro" id="IPR002891">
    <property type="entry name" value="APS"/>
</dbReference>
<evidence type="ECO:0000256" key="2">
    <source>
        <dbReference type="ARBA" id="ARBA00002632"/>
    </source>
</evidence>
<dbReference type="NCBIfam" id="TIGR00455">
    <property type="entry name" value="apsK"/>
    <property type="match status" value="1"/>
</dbReference>
<feature type="binding site" evidence="8">
    <location>
        <begin position="12"/>
        <end position="19"/>
    </location>
    <ligand>
        <name>ATP</name>
        <dbReference type="ChEBI" id="CHEBI:30616"/>
    </ligand>
</feature>
<comment type="function">
    <text evidence="2 8 9">Catalyzes the synthesis of activated sulfate.</text>
</comment>
<dbReference type="FunFam" id="3.40.50.300:FF:000802">
    <property type="entry name" value="Sulfate adenylyltransferase"/>
    <property type="match status" value="1"/>
</dbReference>
<evidence type="ECO:0000256" key="9">
    <source>
        <dbReference type="RuleBase" id="RU004347"/>
    </source>
</evidence>